<dbReference type="Pfam" id="PF09820">
    <property type="entry name" value="AAA-ATPase_like"/>
    <property type="match status" value="1"/>
</dbReference>
<sequence length="527" mass="59727">MSPAAAALPRRRLPIGIQTFADLRDTGCYYVDKTGLAIDLIESSGKAFFLSRPRRFGKSLLVDTFKELFEGNRALFGGLAAETRWDWSKRHPVIRISFGGGVLRKGGDLDQHIAELIDEHANRLGLTLHNQSLSGRFKDLIRLAHEQAGASVVVLVDEYDKPILDNLTEPAIAREMRDGLRNLYSVLKDMDAHLRFVFLTGVSKFSKVSLFSGLNHLVDITLDPPFSALCGYTDEDMDTVFAPELPGLDREEIRRWYNGYNWGGTSVYNPFDALLLFRNRRFKPYWFETGTPTFLVDLLAERRMFTPDLGRLVTSETLLSTFDVDAMTAEALLFQTGYLTIAETHEIPGRTEYTLKYPNMEVQASLNDSLLKRFVGDLSAPEPQISRLWRVLQAGDPLALKDLFHAFFASIPNDWYRNNPIAQFEGYWASIFYSHFAALGLDIRVEDTTNKGRIDMAVLACGVVWLFEFKVVELVPQGRALQQLKDRGYGEKYAGRGEPVYLIGVEFSRQDRNIVGFEVEYAVEARR</sequence>
<evidence type="ECO:0000313" key="3">
    <source>
        <dbReference type="Proteomes" id="UP000518288"/>
    </source>
</evidence>
<gene>
    <name evidence="2" type="ORF">BDD16_004008</name>
</gene>
<comment type="caution">
    <text evidence="2">The sequence shown here is derived from an EMBL/GenBank/DDBJ whole genome shotgun (WGS) entry which is preliminary data.</text>
</comment>
<dbReference type="Pfam" id="PF08011">
    <property type="entry name" value="PDDEXK_9"/>
    <property type="match status" value="1"/>
</dbReference>
<dbReference type="EMBL" id="JACCFH010000001">
    <property type="protein sequence ID" value="NYG35022.1"/>
    <property type="molecule type" value="Genomic_DNA"/>
</dbReference>
<dbReference type="InterPro" id="IPR018631">
    <property type="entry name" value="AAA-ATPase-like_dom"/>
</dbReference>
<dbReference type="RefSeq" id="WP_179635588.1">
    <property type="nucleotide sequence ID" value="NZ_JACCFH010000001.1"/>
</dbReference>
<accession>A0A7Y9U8L9</accession>
<dbReference type="Proteomes" id="UP000518288">
    <property type="component" value="Unassembled WGS sequence"/>
</dbReference>
<name>A0A7Y9U8L9_9BURK</name>
<protein>
    <recommendedName>
        <fullName evidence="1">AAA-ATPase-like domain-containing protein</fullName>
    </recommendedName>
</protein>
<dbReference type="PANTHER" id="PTHR34825:SF1">
    <property type="entry name" value="AAA-ATPASE-LIKE DOMAIN-CONTAINING PROTEIN"/>
    <property type="match status" value="1"/>
</dbReference>
<evidence type="ECO:0000313" key="2">
    <source>
        <dbReference type="EMBL" id="NYG35022.1"/>
    </source>
</evidence>
<evidence type="ECO:0000259" key="1">
    <source>
        <dbReference type="Pfam" id="PF09820"/>
    </source>
</evidence>
<dbReference type="InterPro" id="IPR012547">
    <property type="entry name" value="PDDEXK_9"/>
</dbReference>
<proteinExistence type="predicted"/>
<keyword evidence="3" id="KW-1185">Reference proteome</keyword>
<reference evidence="2 3" key="1">
    <citation type="submission" date="2020-07" db="EMBL/GenBank/DDBJ databases">
        <title>Genomic Encyclopedia of Archaeal and Bacterial Type Strains, Phase II (KMG-II): from individual species to whole genera.</title>
        <authorList>
            <person name="Goeker M."/>
        </authorList>
    </citation>
    <scope>NUCLEOTIDE SEQUENCE [LARGE SCALE GENOMIC DNA]</scope>
    <source>
        <strain evidence="2 3">DSM 21226</strain>
    </source>
</reference>
<dbReference type="AlphaFoldDB" id="A0A7Y9U8L9"/>
<dbReference type="PANTHER" id="PTHR34825">
    <property type="entry name" value="CONSERVED PROTEIN, WITH A WEAK D-GALACTARATE DEHYDRATASE/ALTRONATE HYDROLASE DOMAIN"/>
    <property type="match status" value="1"/>
</dbReference>
<organism evidence="2 3">
    <name type="scientific">Sphaerotilus montanus</name>
    <dbReference type="NCBI Taxonomy" id="522889"/>
    <lineage>
        <taxon>Bacteria</taxon>
        <taxon>Pseudomonadati</taxon>
        <taxon>Pseudomonadota</taxon>
        <taxon>Betaproteobacteria</taxon>
        <taxon>Burkholderiales</taxon>
        <taxon>Sphaerotilaceae</taxon>
        <taxon>Sphaerotilus</taxon>
    </lineage>
</organism>
<feature type="domain" description="AAA-ATPase-like" evidence="1">
    <location>
        <begin position="14"/>
        <end position="211"/>
    </location>
</feature>